<feature type="region of interest" description="Disordered" evidence="1">
    <location>
        <begin position="1218"/>
        <end position="1274"/>
    </location>
</feature>
<feature type="domain" description="Dermonecrotic toxin N-terminal" evidence="2">
    <location>
        <begin position="381"/>
        <end position="611"/>
    </location>
</feature>
<reference evidence="3 4" key="1">
    <citation type="journal article" date="2013" name="Genome Announc.">
        <title>Draft Genome Sequence of Pseudomonas fluorescens LMG 5329, a White Line-Inducing Principle-Producing Bioindicator for the Mushroom Pathogen Pseudomonas tolaasii.</title>
        <authorList>
            <person name="Ghequire M.G."/>
            <person name="Rokni-Zadeh H."/>
            <person name="Zarrineh P."/>
            <person name="De Mot R."/>
        </authorList>
    </citation>
    <scope>NUCLEOTIDE SEQUENCE [LARGE SCALE GENOMIC DNA]</scope>
    <source>
        <strain evidence="3 4">LMG 5329</strain>
    </source>
</reference>
<evidence type="ECO:0000313" key="3">
    <source>
        <dbReference type="EMBL" id="KGE67888.1"/>
    </source>
</evidence>
<dbReference type="OrthoDB" id="7003488at2"/>
<feature type="compositionally biased region" description="Low complexity" evidence="1">
    <location>
        <begin position="1219"/>
        <end position="1233"/>
    </location>
</feature>
<evidence type="ECO:0000256" key="1">
    <source>
        <dbReference type="SAM" id="MobiDB-lite"/>
    </source>
</evidence>
<organism evidence="3 4">
    <name type="scientific">Pseudomonas fluorescens LMG 5329</name>
    <dbReference type="NCBI Taxonomy" id="1324332"/>
    <lineage>
        <taxon>Bacteria</taxon>
        <taxon>Pseudomonadati</taxon>
        <taxon>Pseudomonadota</taxon>
        <taxon>Gammaproteobacteria</taxon>
        <taxon>Pseudomonadales</taxon>
        <taxon>Pseudomonadaceae</taxon>
        <taxon>Pseudomonas</taxon>
    </lineage>
</organism>
<name>A0A0A1Z120_PSEFL</name>
<evidence type="ECO:0000313" key="4">
    <source>
        <dbReference type="Proteomes" id="UP000030060"/>
    </source>
</evidence>
<feature type="compositionally biased region" description="Basic residues" evidence="1">
    <location>
        <begin position="1234"/>
        <end position="1245"/>
    </location>
</feature>
<accession>A0A0A1Z120</accession>
<evidence type="ECO:0000259" key="2">
    <source>
        <dbReference type="Pfam" id="PF20178"/>
    </source>
</evidence>
<dbReference type="Pfam" id="PF20178">
    <property type="entry name" value="ToxA_N"/>
    <property type="match status" value="1"/>
</dbReference>
<comment type="caution">
    <text evidence="3">The sequence shown here is derived from an EMBL/GenBank/DDBJ whole genome shotgun (WGS) entry which is preliminary data.</text>
</comment>
<protein>
    <recommendedName>
        <fullName evidence="2">Dermonecrotic toxin N-terminal domain-containing protein</fullName>
    </recommendedName>
</protein>
<sequence length="1496" mass="167654">MNAKTSAAPSLPSPKPLLEKALLTRLTEDGPTSNEVASLLLRSELSILYPDLNPDLDRTVVGTPIWTFVDNELTCVDIHYTPLTHVLVRLALENTKANYLQGEHFLTQQPSASEPIQLPVDIEQIATLLNELASVFFVAFKEQQLAFWNATGAGLPRWQELADGLAAALNIQEVEGWNADHCDIARGISMYPDKQQRFRHRPDLTNIQVCLLDIDSPNDKNLKHLMLAGTAIVQGTFKHTDILMMYTLEYGYETFPSFQDLATAAQSRLSAAMSALPLTMRLVEPEGHFFDHMAWALIATQLTAIDTDSFNNLVSTAPQPQPPSNTTEPLELDPDAKRLNMLDGAIPHWLLNASPHDLSDYSQHMLDLSTLYNDVPADLFQLQPIKAFAQEKMRNAILADNHPGVDTLPLDEIQIIRTESLAVGPFTLANPLESYPQTLGEYALSNTPPYLATVSFKSGRTVPDWLTDNYLTKISEQVDIGQVYPKLIQDKLIDDPLEAPRQQRFYIQQLRSLLPLLALECKLTHTGNVDEQGCRFINELVTPTPNTPDPIVICPLSIRPSLRISQTFDEVLNIYIIGPRSLQHGPCLLYRPLLENPLIQFPSLQNLKYELHQPGEIRDSILAWLPNRSLSFNYAHYVFPTGLTSAFLISQLANTPLKLFEWGGTPVFSKTELTGDIFAALFAANAKAMAQLADRESLSNAERRWALLEDSAWAIFNAASSFLNGYVATAVWVWQIFNQLQQVLDTPAQSNDLIKWQRLGDVLMALAIVITHKAGPLRRGKAQSAGLRGSSPPLPAPPQLRALASDSRALPHRQFSILAVEGTVPRRTPTQWGSYLDAFKVEAPDLRDYAQPQQRPPLYDVGQNTYAQVDQRWFQVVGDEDANIHILDPHNPALTGPCLAKTSMGTWRINTDLRLLRSNESLKSKLKASRMLRAQKLLPLEQQREALEQHEKVLKGEMHTLLKSPTTQTLLDQSLSKAQELIDNREASLKLLDQWRSAGGTLGYEDKLLRLYKSFNTYLMTWTAFKHVAYNTAVERILKNRESEDVTTRQQLPADIHLAVEMGRQIDTKLNALAGAKHALSGMGSAGAMDARQIGISERFHTRWELKTNEIASAAELCISEQAAQDMAQARNAVYAVVERATAASRNMTQLLKDDPQEAQLETLSDMVEAFQSVRNRIEELPDEFPERVNLHALADLKSVVNEFLLLAQSNIGTRLQQAAPSARAPAKPSTSRPHIKARVIKKRPRDQPKEPQDVPKQAPLTLIPPLKKQAPKPTNDYIDITSQGLQLTGELDGFISETKRSALKPFRIPADMQDIFDQQALKMEQTLQTFEPLHALAKQAGNALPVASLSGDLRDGAARLRREGIHIRATLLKLRKPQQGYFLWLLENDQVRVTRSQAGRIKTTQFNDYFQEYFILDSANSDQPLWLAHFHYPTLKTPANMFAAAHLKVDETYLRQLSADKQSTLNTRTALDNLLRKLSDPVALAAFLRFEERRR</sequence>
<dbReference type="EMBL" id="ASGY01000078">
    <property type="protein sequence ID" value="KGE67888.1"/>
    <property type="molecule type" value="Genomic_DNA"/>
</dbReference>
<gene>
    <name evidence="3" type="ORF">K814_0111230</name>
</gene>
<dbReference type="InterPro" id="IPR046673">
    <property type="entry name" value="ToxA_N"/>
</dbReference>
<dbReference type="Proteomes" id="UP000030060">
    <property type="component" value="Unassembled WGS sequence"/>
</dbReference>
<feature type="region of interest" description="Disordered" evidence="1">
    <location>
        <begin position="781"/>
        <end position="800"/>
    </location>
</feature>
<proteinExistence type="predicted"/>
<dbReference type="RefSeq" id="WP_038845486.1">
    <property type="nucleotide sequence ID" value="NZ_ASGY01000078.1"/>
</dbReference>